<proteinExistence type="predicted"/>
<gene>
    <name evidence="2" type="ORF">A2876_00725</name>
</gene>
<feature type="transmembrane region" description="Helical" evidence="1">
    <location>
        <begin position="12"/>
        <end position="33"/>
    </location>
</feature>
<evidence type="ECO:0000313" key="3">
    <source>
        <dbReference type="Proteomes" id="UP000178176"/>
    </source>
</evidence>
<keyword evidence="1" id="KW-0472">Membrane</keyword>
<sequence>MALKKTERELIFLITSTLITVVVWVGLEVYRVYTKSLPPDGIDSYLSPLEPDLNVEVLDRLEKKQQ</sequence>
<dbReference type="AlphaFoldDB" id="A0A1F4YGH8"/>
<comment type="caution">
    <text evidence="2">The sequence shown here is derived from an EMBL/GenBank/DDBJ whole genome shotgun (WGS) entry which is preliminary data.</text>
</comment>
<name>A0A1F4YGH8_9BACT</name>
<organism evidence="2 3">
    <name type="scientific">Candidatus Amesbacteria bacterium RIFCSPHIGHO2_01_FULL_48_32b</name>
    <dbReference type="NCBI Taxonomy" id="1797253"/>
    <lineage>
        <taxon>Bacteria</taxon>
        <taxon>Candidatus Amesiibacteriota</taxon>
    </lineage>
</organism>
<protein>
    <submittedName>
        <fullName evidence="2">Uncharacterized protein</fullName>
    </submittedName>
</protein>
<evidence type="ECO:0000256" key="1">
    <source>
        <dbReference type="SAM" id="Phobius"/>
    </source>
</evidence>
<evidence type="ECO:0000313" key="2">
    <source>
        <dbReference type="EMBL" id="OGC93057.1"/>
    </source>
</evidence>
<keyword evidence="1" id="KW-0812">Transmembrane</keyword>
<dbReference type="EMBL" id="MEXH01000002">
    <property type="protein sequence ID" value="OGC93057.1"/>
    <property type="molecule type" value="Genomic_DNA"/>
</dbReference>
<accession>A0A1F4YGH8</accession>
<reference evidence="2 3" key="1">
    <citation type="journal article" date="2016" name="Nat. Commun.">
        <title>Thousands of microbial genomes shed light on interconnected biogeochemical processes in an aquifer system.</title>
        <authorList>
            <person name="Anantharaman K."/>
            <person name="Brown C.T."/>
            <person name="Hug L.A."/>
            <person name="Sharon I."/>
            <person name="Castelle C.J."/>
            <person name="Probst A.J."/>
            <person name="Thomas B.C."/>
            <person name="Singh A."/>
            <person name="Wilkins M.J."/>
            <person name="Karaoz U."/>
            <person name="Brodie E.L."/>
            <person name="Williams K.H."/>
            <person name="Hubbard S.S."/>
            <person name="Banfield J.F."/>
        </authorList>
    </citation>
    <scope>NUCLEOTIDE SEQUENCE [LARGE SCALE GENOMIC DNA]</scope>
</reference>
<keyword evidence="1" id="KW-1133">Transmembrane helix</keyword>
<dbReference type="Proteomes" id="UP000178176">
    <property type="component" value="Unassembled WGS sequence"/>
</dbReference>